<dbReference type="EMBL" id="NMUH01005338">
    <property type="protein sequence ID" value="MQM12503.1"/>
    <property type="molecule type" value="Genomic_DNA"/>
</dbReference>
<keyword evidence="3" id="KW-1185">Reference proteome</keyword>
<reference evidence="2" key="1">
    <citation type="submission" date="2017-07" db="EMBL/GenBank/DDBJ databases">
        <title>Taro Niue Genome Assembly and Annotation.</title>
        <authorList>
            <person name="Atibalentja N."/>
            <person name="Keating K."/>
            <person name="Fields C.J."/>
        </authorList>
    </citation>
    <scope>NUCLEOTIDE SEQUENCE</scope>
    <source>
        <strain evidence="2">Niue_2</strain>
        <tissue evidence="2">Leaf</tissue>
    </source>
</reference>
<feature type="non-terminal residue" evidence="2">
    <location>
        <position position="311"/>
    </location>
</feature>
<dbReference type="SUPFAM" id="SSF52540">
    <property type="entry name" value="P-loop containing nucleoside triphosphate hydrolases"/>
    <property type="match status" value="1"/>
</dbReference>
<dbReference type="OrthoDB" id="10256233at2759"/>
<dbReference type="Gene3D" id="3.40.50.300">
    <property type="entry name" value="P-loop containing nucleotide triphosphate hydrolases"/>
    <property type="match status" value="1"/>
</dbReference>
<evidence type="ECO:0000256" key="1">
    <source>
        <dbReference type="SAM" id="MobiDB-lite"/>
    </source>
</evidence>
<name>A0A843WLZ9_COLES</name>
<feature type="compositionally biased region" description="Low complexity" evidence="1">
    <location>
        <begin position="83"/>
        <end position="96"/>
    </location>
</feature>
<evidence type="ECO:0000313" key="3">
    <source>
        <dbReference type="Proteomes" id="UP000652761"/>
    </source>
</evidence>
<comment type="caution">
    <text evidence="2">The sequence shown here is derived from an EMBL/GenBank/DDBJ whole genome shotgun (WGS) entry which is preliminary data.</text>
</comment>
<dbReference type="Proteomes" id="UP000652761">
    <property type="component" value="Unassembled WGS sequence"/>
</dbReference>
<dbReference type="AlphaFoldDB" id="A0A843WLZ9"/>
<sequence>LLPLLTSITKAASEILPVHQHGTSGPSPPGPAQAATCGLAQPGLWSNRPPQPASSCATASTTQPGLVDQPSHQPAGIPSWAHSPPSLLSSTPPTSLAQPRPISSCIMKMQNSRLDQKWLEVTVETQVDTLINAVRGGLKSEHHEYHSDAEFATSAVDFLHRIGRTARAGQSGRITSLYTEANRDLVSAVRQAGRIDEPLEMAFSRKRSFRNKLKKRETLTARLDSNRPAGWQPTWRHAGCHAGAPCHLPALLPMTGTLLMLPPVTATAIDQWLRQSQPPLPPPAALPGLPRGALCGTTQVATRLDGSHPAG</sequence>
<protein>
    <submittedName>
        <fullName evidence="2">Uncharacterized protein</fullName>
    </submittedName>
</protein>
<evidence type="ECO:0000313" key="2">
    <source>
        <dbReference type="EMBL" id="MQM12503.1"/>
    </source>
</evidence>
<dbReference type="InterPro" id="IPR027417">
    <property type="entry name" value="P-loop_NTPase"/>
</dbReference>
<feature type="region of interest" description="Disordered" evidence="1">
    <location>
        <begin position="16"/>
        <end position="100"/>
    </location>
</feature>
<accession>A0A843WLZ9</accession>
<feature type="compositionally biased region" description="Polar residues" evidence="1">
    <location>
        <begin position="53"/>
        <end position="64"/>
    </location>
</feature>
<gene>
    <name evidence="2" type="ORF">Taro_045425</name>
</gene>
<organism evidence="2 3">
    <name type="scientific">Colocasia esculenta</name>
    <name type="common">Wild taro</name>
    <name type="synonym">Arum esculentum</name>
    <dbReference type="NCBI Taxonomy" id="4460"/>
    <lineage>
        <taxon>Eukaryota</taxon>
        <taxon>Viridiplantae</taxon>
        <taxon>Streptophyta</taxon>
        <taxon>Embryophyta</taxon>
        <taxon>Tracheophyta</taxon>
        <taxon>Spermatophyta</taxon>
        <taxon>Magnoliopsida</taxon>
        <taxon>Liliopsida</taxon>
        <taxon>Araceae</taxon>
        <taxon>Aroideae</taxon>
        <taxon>Colocasieae</taxon>
        <taxon>Colocasia</taxon>
    </lineage>
</organism>
<proteinExistence type="predicted"/>